<feature type="region of interest" description="Disordered" evidence="1">
    <location>
        <begin position="1"/>
        <end position="76"/>
    </location>
</feature>
<dbReference type="EMBL" id="JAAALK010000288">
    <property type="protein sequence ID" value="KAG8051560.1"/>
    <property type="molecule type" value="Genomic_DNA"/>
</dbReference>
<gene>
    <name evidence="2" type="ORF">GUJ93_ZPchr0001g30120</name>
</gene>
<evidence type="ECO:0000313" key="2">
    <source>
        <dbReference type="EMBL" id="KAG8051560.1"/>
    </source>
</evidence>
<sequence>MWRKRQDAGAAAHEMQIGTAQPRLRANSRGVGRRARRWPPGVRESGRRRRGGGRRERGGEAVKGRRADRPRVGMRS</sequence>
<evidence type="ECO:0000256" key="1">
    <source>
        <dbReference type="SAM" id="MobiDB-lite"/>
    </source>
</evidence>
<feature type="compositionally biased region" description="Basic and acidic residues" evidence="1">
    <location>
        <begin position="53"/>
        <end position="76"/>
    </location>
</feature>
<keyword evidence="3" id="KW-1185">Reference proteome</keyword>
<dbReference type="Proteomes" id="UP000729402">
    <property type="component" value="Unassembled WGS sequence"/>
</dbReference>
<name>A0A8J5R542_ZIZPA</name>
<protein>
    <submittedName>
        <fullName evidence="2">Uncharacterized protein</fullName>
    </submittedName>
</protein>
<accession>A0A8J5R542</accession>
<organism evidence="2 3">
    <name type="scientific">Zizania palustris</name>
    <name type="common">Northern wild rice</name>
    <dbReference type="NCBI Taxonomy" id="103762"/>
    <lineage>
        <taxon>Eukaryota</taxon>
        <taxon>Viridiplantae</taxon>
        <taxon>Streptophyta</taxon>
        <taxon>Embryophyta</taxon>
        <taxon>Tracheophyta</taxon>
        <taxon>Spermatophyta</taxon>
        <taxon>Magnoliopsida</taxon>
        <taxon>Liliopsida</taxon>
        <taxon>Poales</taxon>
        <taxon>Poaceae</taxon>
        <taxon>BOP clade</taxon>
        <taxon>Oryzoideae</taxon>
        <taxon>Oryzeae</taxon>
        <taxon>Zizaniinae</taxon>
        <taxon>Zizania</taxon>
    </lineage>
</organism>
<reference evidence="2" key="1">
    <citation type="journal article" date="2021" name="bioRxiv">
        <title>Whole Genome Assembly and Annotation of Northern Wild Rice, Zizania palustris L., Supports a Whole Genome Duplication in the Zizania Genus.</title>
        <authorList>
            <person name="Haas M."/>
            <person name="Kono T."/>
            <person name="Macchietto M."/>
            <person name="Millas R."/>
            <person name="McGilp L."/>
            <person name="Shao M."/>
            <person name="Duquette J."/>
            <person name="Hirsch C.N."/>
            <person name="Kimball J."/>
        </authorList>
    </citation>
    <scope>NUCLEOTIDE SEQUENCE</scope>
    <source>
        <tissue evidence="2">Fresh leaf tissue</tissue>
    </source>
</reference>
<comment type="caution">
    <text evidence="2">The sequence shown here is derived from an EMBL/GenBank/DDBJ whole genome shotgun (WGS) entry which is preliminary data.</text>
</comment>
<dbReference type="AlphaFoldDB" id="A0A8J5R542"/>
<evidence type="ECO:0000313" key="3">
    <source>
        <dbReference type="Proteomes" id="UP000729402"/>
    </source>
</evidence>
<proteinExistence type="predicted"/>
<reference evidence="2" key="2">
    <citation type="submission" date="2021-02" db="EMBL/GenBank/DDBJ databases">
        <authorList>
            <person name="Kimball J.A."/>
            <person name="Haas M.W."/>
            <person name="Macchietto M."/>
            <person name="Kono T."/>
            <person name="Duquette J."/>
            <person name="Shao M."/>
        </authorList>
    </citation>
    <scope>NUCLEOTIDE SEQUENCE</scope>
    <source>
        <tissue evidence="2">Fresh leaf tissue</tissue>
    </source>
</reference>